<organism evidence="1 2">
    <name type="scientific">Dreissena polymorpha</name>
    <name type="common">Zebra mussel</name>
    <name type="synonym">Mytilus polymorpha</name>
    <dbReference type="NCBI Taxonomy" id="45954"/>
    <lineage>
        <taxon>Eukaryota</taxon>
        <taxon>Metazoa</taxon>
        <taxon>Spiralia</taxon>
        <taxon>Lophotrochozoa</taxon>
        <taxon>Mollusca</taxon>
        <taxon>Bivalvia</taxon>
        <taxon>Autobranchia</taxon>
        <taxon>Heteroconchia</taxon>
        <taxon>Euheterodonta</taxon>
        <taxon>Imparidentia</taxon>
        <taxon>Neoheterodontei</taxon>
        <taxon>Myida</taxon>
        <taxon>Dreissenoidea</taxon>
        <taxon>Dreissenidae</taxon>
        <taxon>Dreissena</taxon>
    </lineage>
</organism>
<dbReference type="AlphaFoldDB" id="A0A9D4BT30"/>
<gene>
    <name evidence="1" type="ORF">DPMN_066698</name>
</gene>
<reference evidence="1" key="2">
    <citation type="submission" date="2020-11" db="EMBL/GenBank/DDBJ databases">
        <authorList>
            <person name="McCartney M.A."/>
            <person name="Auch B."/>
            <person name="Kono T."/>
            <person name="Mallez S."/>
            <person name="Becker A."/>
            <person name="Gohl D.M."/>
            <person name="Silverstein K.A.T."/>
            <person name="Koren S."/>
            <person name="Bechman K.B."/>
            <person name="Herman A."/>
            <person name="Abrahante J.E."/>
            <person name="Garbe J."/>
        </authorList>
    </citation>
    <scope>NUCLEOTIDE SEQUENCE</scope>
    <source>
        <strain evidence="1">Duluth1</strain>
        <tissue evidence="1">Whole animal</tissue>
    </source>
</reference>
<protein>
    <submittedName>
        <fullName evidence="1">Uncharacterized protein</fullName>
    </submittedName>
</protein>
<dbReference type="Proteomes" id="UP000828390">
    <property type="component" value="Unassembled WGS sequence"/>
</dbReference>
<dbReference type="EMBL" id="JAIWYP010000014">
    <property type="protein sequence ID" value="KAH3707297.1"/>
    <property type="molecule type" value="Genomic_DNA"/>
</dbReference>
<comment type="caution">
    <text evidence="1">The sequence shown here is derived from an EMBL/GenBank/DDBJ whole genome shotgun (WGS) entry which is preliminary data.</text>
</comment>
<proteinExistence type="predicted"/>
<evidence type="ECO:0000313" key="2">
    <source>
        <dbReference type="Proteomes" id="UP000828390"/>
    </source>
</evidence>
<reference evidence="1" key="1">
    <citation type="journal article" date="2019" name="bioRxiv">
        <title>The Genome of the Zebra Mussel, Dreissena polymorpha: A Resource for Invasive Species Research.</title>
        <authorList>
            <person name="McCartney M.A."/>
            <person name="Auch B."/>
            <person name="Kono T."/>
            <person name="Mallez S."/>
            <person name="Zhang Y."/>
            <person name="Obille A."/>
            <person name="Becker A."/>
            <person name="Abrahante J.E."/>
            <person name="Garbe J."/>
            <person name="Badalamenti J.P."/>
            <person name="Herman A."/>
            <person name="Mangelson H."/>
            <person name="Liachko I."/>
            <person name="Sullivan S."/>
            <person name="Sone E.D."/>
            <person name="Koren S."/>
            <person name="Silverstein K.A.T."/>
            <person name="Beckman K.B."/>
            <person name="Gohl D.M."/>
        </authorList>
    </citation>
    <scope>NUCLEOTIDE SEQUENCE</scope>
    <source>
        <strain evidence="1">Duluth1</strain>
        <tissue evidence="1">Whole animal</tissue>
    </source>
</reference>
<accession>A0A9D4BT30</accession>
<evidence type="ECO:0000313" key="1">
    <source>
        <dbReference type="EMBL" id="KAH3707297.1"/>
    </source>
</evidence>
<sequence>MLLLFNRTCPNFKLSRDLIGTYVLTKVHEHWPIHTAQPPPGGHAFQRSGTVNCPAPVWPCFERTGTIYEFGLDIIKSNDFTKHVTSRVLRRKQPPPPNKFDF</sequence>
<keyword evidence="2" id="KW-1185">Reference proteome</keyword>
<name>A0A9D4BT30_DREPO</name>